<reference evidence="2 3" key="1">
    <citation type="journal article" date="2016" name="Nat. Commun.">
        <title>Thousands of microbial genomes shed light on interconnected biogeochemical processes in an aquifer system.</title>
        <authorList>
            <person name="Anantharaman K."/>
            <person name="Brown C.T."/>
            <person name="Hug L.A."/>
            <person name="Sharon I."/>
            <person name="Castelle C.J."/>
            <person name="Probst A.J."/>
            <person name="Thomas B.C."/>
            <person name="Singh A."/>
            <person name="Wilkins M.J."/>
            <person name="Karaoz U."/>
            <person name="Brodie E.L."/>
            <person name="Williams K.H."/>
            <person name="Hubbard S.S."/>
            <person name="Banfield J.F."/>
        </authorList>
    </citation>
    <scope>NUCLEOTIDE SEQUENCE [LARGE SCALE GENOMIC DNA]</scope>
</reference>
<keyword evidence="1" id="KW-0472">Membrane</keyword>
<feature type="transmembrane region" description="Helical" evidence="1">
    <location>
        <begin position="153"/>
        <end position="175"/>
    </location>
</feature>
<evidence type="ECO:0000256" key="1">
    <source>
        <dbReference type="SAM" id="Phobius"/>
    </source>
</evidence>
<dbReference type="Proteomes" id="UP000178272">
    <property type="component" value="Unassembled WGS sequence"/>
</dbReference>
<evidence type="ECO:0000313" key="2">
    <source>
        <dbReference type="EMBL" id="OGY12902.1"/>
    </source>
</evidence>
<evidence type="ECO:0000313" key="3">
    <source>
        <dbReference type="Proteomes" id="UP000178272"/>
    </source>
</evidence>
<organism evidence="2 3">
    <name type="scientific">Candidatus Blackburnbacteria bacterium RIFCSPHIGHO2_12_FULL_41_13b</name>
    <dbReference type="NCBI Taxonomy" id="1797517"/>
    <lineage>
        <taxon>Bacteria</taxon>
        <taxon>Candidatus Blackburniibacteriota</taxon>
    </lineage>
</organism>
<dbReference type="EMBL" id="MHCA01000004">
    <property type="protein sequence ID" value="OGY12902.1"/>
    <property type="molecule type" value="Genomic_DNA"/>
</dbReference>
<keyword evidence="1" id="KW-0812">Transmembrane</keyword>
<keyword evidence="1" id="KW-1133">Transmembrane helix</keyword>
<name>A0A1G1VCE9_9BACT</name>
<gene>
    <name evidence="2" type="ORF">A3F61_00555</name>
</gene>
<feature type="transmembrane region" description="Helical" evidence="1">
    <location>
        <begin position="9"/>
        <end position="27"/>
    </location>
</feature>
<accession>A0A1G1VCE9</accession>
<proteinExistence type="predicted"/>
<comment type="caution">
    <text evidence="2">The sequence shown here is derived from an EMBL/GenBank/DDBJ whole genome shotgun (WGS) entry which is preliminary data.</text>
</comment>
<protein>
    <submittedName>
        <fullName evidence="2">Uncharacterized protein</fullName>
    </submittedName>
</protein>
<sequence>MMFRVTKLLLYFIFALFSIGFIIYLLLPDPGFPPQLPNSLISPEPADRAFSFRPAYFIYANRTETLEYYQKYFSTSPFKGILLPTYRLNYPPEESSLLVRDHMYSSYLEEIVHPFRESIFINGFRPTRPQDDIRIYGIHYDEKITLKHVSSSVFPRISLGIFTLATLFVVFRELFQSVTVLFRK</sequence>
<dbReference type="AlphaFoldDB" id="A0A1G1VCE9"/>
<dbReference type="STRING" id="1797517.A3F61_00555"/>